<dbReference type="PRINTS" id="PR00385">
    <property type="entry name" value="P450"/>
</dbReference>
<keyword evidence="9 12" id="KW-0503">Monooxygenase</keyword>
<dbReference type="PANTHER" id="PTHR24282:SF273">
    <property type="entry name" value="CYTOCHROME P450 CYP72A219-LIKE"/>
    <property type="match status" value="1"/>
</dbReference>
<keyword evidence="14" id="KW-1185">Reference proteome</keyword>
<evidence type="ECO:0000256" key="12">
    <source>
        <dbReference type="RuleBase" id="RU000461"/>
    </source>
</evidence>
<dbReference type="EMBL" id="WHWC01000003">
    <property type="protein sequence ID" value="KAG8386498.1"/>
    <property type="molecule type" value="Genomic_DNA"/>
</dbReference>
<dbReference type="GO" id="GO:0005506">
    <property type="term" value="F:iron ion binding"/>
    <property type="evidence" value="ECO:0007669"/>
    <property type="project" value="InterPro"/>
</dbReference>
<proteinExistence type="inferred from homology"/>
<accession>A0AAV6Y4U7</accession>
<keyword evidence="3 11" id="KW-0349">Heme</keyword>
<reference evidence="13" key="1">
    <citation type="submission" date="2019-10" db="EMBL/GenBank/DDBJ databases">
        <authorList>
            <person name="Zhang R."/>
            <person name="Pan Y."/>
            <person name="Wang J."/>
            <person name="Ma R."/>
            <person name="Yu S."/>
        </authorList>
    </citation>
    <scope>NUCLEOTIDE SEQUENCE</scope>
    <source>
        <strain evidence="13">LA-IB0</strain>
        <tissue evidence="13">Leaf</tissue>
    </source>
</reference>
<dbReference type="InterPro" id="IPR017972">
    <property type="entry name" value="Cyt_P450_CS"/>
</dbReference>
<dbReference type="PROSITE" id="PS00086">
    <property type="entry name" value="CYTOCHROME_P450"/>
    <property type="match status" value="1"/>
</dbReference>
<evidence type="ECO:0000256" key="3">
    <source>
        <dbReference type="ARBA" id="ARBA00022617"/>
    </source>
</evidence>
<evidence type="ECO:0000256" key="2">
    <source>
        <dbReference type="ARBA" id="ARBA00010617"/>
    </source>
</evidence>
<name>A0AAV6Y4U7_9LAMI</name>
<dbReference type="InterPro" id="IPR001128">
    <property type="entry name" value="Cyt_P450"/>
</dbReference>
<keyword evidence="7 12" id="KW-0560">Oxidoreductase</keyword>
<evidence type="ECO:0000256" key="6">
    <source>
        <dbReference type="ARBA" id="ARBA00022989"/>
    </source>
</evidence>
<evidence type="ECO:0000256" key="10">
    <source>
        <dbReference type="ARBA" id="ARBA00023136"/>
    </source>
</evidence>
<dbReference type="SUPFAM" id="SSF48264">
    <property type="entry name" value="Cytochrome P450"/>
    <property type="match status" value="1"/>
</dbReference>
<dbReference type="Proteomes" id="UP000826271">
    <property type="component" value="Unassembled WGS sequence"/>
</dbReference>
<evidence type="ECO:0000256" key="5">
    <source>
        <dbReference type="ARBA" id="ARBA00022723"/>
    </source>
</evidence>
<keyword evidence="5 11" id="KW-0479">Metal-binding</keyword>
<dbReference type="GO" id="GO:0016020">
    <property type="term" value="C:membrane"/>
    <property type="evidence" value="ECO:0007669"/>
    <property type="project" value="UniProtKB-SubCell"/>
</dbReference>
<dbReference type="InterPro" id="IPR036396">
    <property type="entry name" value="Cyt_P450_sf"/>
</dbReference>
<evidence type="ECO:0008006" key="15">
    <source>
        <dbReference type="Google" id="ProtNLM"/>
    </source>
</evidence>
<comment type="cofactor">
    <cofactor evidence="11">
        <name>heme</name>
        <dbReference type="ChEBI" id="CHEBI:30413"/>
    </cofactor>
</comment>
<keyword evidence="6" id="KW-1133">Transmembrane helix</keyword>
<dbReference type="GO" id="GO:0020037">
    <property type="term" value="F:heme binding"/>
    <property type="evidence" value="ECO:0007669"/>
    <property type="project" value="InterPro"/>
</dbReference>
<comment type="similarity">
    <text evidence="2 12">Belongs to the cytochrome P450 family.</text>
</comment>
<evidence type="ECO:0000256" key="11">
    <source>
        <dbReference type="PIRSR" id="PIRSR602401-1"/>
    </source>
</evidence>
<evidence type="ECO:0000256" key="4">
    <source>
        <dbReference type="ARBA" id="ARBA00022692"/>
    </source>
</evidence>
<dbReference type="AlphaFoldDB" id="A0AAV6Y4U7"/>
<comment type="subcellular location">
    <subcellularLocation>
        <location evidence="1">Membrane</location>
        <topology evidence="1">Single-pass membrane protein</topology>
    </subcellularLocation>
</comment>
<protein>
    <recommendedName>
        <fullName evidence="15">Cytochrome P450</fullName>
    </recommendedName>
</protein>
<evidence type="ECO:0000313" key="14">
    <source>
        <dbReference type="Proteomes" id="UP000826271"/>
    </source>
</evidence>
<keyword evidence="4" id="KW-0812">Transmembrane</keyword>
<dbReference type="InterPro" id="IPR002401">
    <property type="entry name" value="Cyt_P450_E_grp-I"/>
</dbReference>
<evidence type="ECO:0000256" key="1">
    <source>
        <dbReference type="ARBA" id="ARBA00004167"/>
    </source>
</evidence>
<dbReference type="PANTHER" id="PTHR24282">
    <property type="entry name" value="CYTOCHROME P450 FAMILY MEMBER"/>
    <property type="match status" value="1"/>
</dbReference>
<gene>
    <name evidence="13" type="ORF">BUALT_Bualt03G0154800</name>
</gene>
<dbReference type="PRINTS" id="PR00463">
    <property type="entry name" value="EP450I"/>
</dbReference>
<keyword evidence="8 11" id="KW-0408">Iron</keyword>
<dbReference type="Gene3D" id="1.10.630.10">
    <property type="entry name" value="Cytochrome P450"/>
    <property type="match status" value="1"/>
</dbReference>
<evidence type="ECO:0000313" key="13">
    <source>
        <dbReference type="EMBL" id="KAG8386498.1"/>
    </source>
</evidence>
<evidence type="ECO:0000256" key="9">
    <source>
        <dbReference type="ARBA" id="ARBA00023033"/>
    </source>
</evidence>
<dbReference type="Pfam" id="PF00067">
    <property type="entry name" value="p450"/>
    <property type="match status" value="1"/>
</dbReference>
<organism evidence="13 14">
    <name type="scientific">Buddleja alternifolia</name>
    <dbReference type="NCBI Taxonomy" id="168488"/>
    <lineage>
        <taxon>Eukaryota</taxon>
        <taxon>Viridiplantae</taxon>
        <taxon>Streptophyta</taxon>
        <taxon>Embryophyta</taxon>
        <taxon>Tracheophyta</taxon>
        <taxon>Spermatophyta</taxon>
        <taxon>Magnoliopsida</taxon>
        <taxon>eudicotyledons</taxon>
        <taxon>Gunneridae</taxon>
        <taxon>Pentapetalae</taxon>
        <taxon>asterids</taxon>
        <taxon>lamiids</taxon>
        <taxon>Lamiales</taxon>
        <taxon>Scrophulariaceae</taxon>
        <taxon>Buddlejeae</taxon>
        <taxon>Buddleja</taxon>
    </lineage>
</organism>
<dbReference type="InterPro" id="IPR050665">
    <property type="entry name" value="Cytochrome_P450_Monooxygen"/>
</dbReference>
<evidence type="ECO:0000256" key="8">
    <source>
        <dbReference type="ARBA" id="ARBA00023004"/>
    </source>
</evidence>
<evidence type="ECO:0000256" key="7">
    <source>
        <dbReference type="ARBA" id="ARBA00023002"/>
    </source>
</evidence>
<keyword evidence="10" id="KW-0472">Membrane</keyword>
<dbReference type="GO" id="GO:0004497">
    <property type="term" value="F:monooxygenase activity"/>
    <property type="evidence" value="ECO:0007669"/>
    <property type="project" value="UniProtKB-KW"/>
</dbReference>
<comment type="caution">
    <text evidence="13">The sequence shown here is derived from an EMBL/GenBank/DDBJ whole genome shotgun (WGS) entry which is preliminary data.</text>
</comment>
<sequence length="504" mass="57453">MIEGLITFPSGQTKWPRKLENLLRQQGLQGNSYRLAVGDIKDLITVTKAEQPRSIKLSDDLPPHILPYFHQTRSKYGENSFIWFGPTPRLIITDPQLMKEILTKPEIFHKPLPDPIGETVAGGLLFLEDEKWANHRKIINPAFHMEKLKNMVSAIRLSCSNMIDKWEDLISSSSDEESGEIDVWSYLGDLSGDMISRTAFGSSHEEGRRIFELQREQVKLVLELIQFTFIPGWRYVPTKANKRMKAISKEIQSLLRGIINQREKAMERGETIGDDLLSTLMESNLKEIEEHGNKNVGMSIEDVIEECKLFYFAGSETTSILLVWTMVMLSKHQEWQVRAREEVLQVFGKNEPTFDGLNRLKIVTMIIHEVLRLYTPAPIIARAPIKTVKLGNITTLPVGVGLVLLIGLLHHDPEIWGEDVNEFKPERFSEGISKATKNQFSYIPFSAGPRICIGQQFAMIEAKMALAMILQRFSFELSSSYLHAPFPILTLRPQYGATLLLRKH</sequence>
<dbReference type="GO" id="GO:0016705">
    <property type="term" value="F:oxidoreductase activity, acting on paired donors, with incorporation or reduction of molecular oxygen"/>
    <property type="evidence" value="ECO:0007669"/>
    <property type="project" value="InterPro"/>
</dbReference>
<feature type="binding site" description="axial binding residue" evidence="11">
    <location>
        <position position="452"/>
    </location>
    <ligand>
        <name>heme</name>
        <dbReference type="ChEBI" id="CHEBI:30413"/>
    </ligand>
    <ligandPart>
        <name>Fe</name>
        <dbReference type="ChEBI" id="CHEBI:18248"/>
    </ligandPart>
</feature>